<dbReference type="EMBL" id="SNZW01000011">
    <property type="protein sequence ID" value="TDS19266.1"/>
    <property type="molecule type" value="Genomic_DNA"/>
</dbReference>
<feature type="domain" description="PAC" evidence="8">
    <location>
        <begin position="846"/>
        <end position="898"/>
    </location>
</feature>
<dbReference type="Gene3D" id="3.30.565.10">
    <property type="entry name" value="Histidine kinase-like ATPase, C-terminal domain"/>
    <property type="match status" value="1"/>
</dbReference>
<dbReference type="Proteomes" id="UP000295274">
    <property type="component" value="Unassembled WGS sequence"/>
</dbReference>
<dbReference type="GO" id="GO:0004673">
    <property type="term" value="F:protein histidine kinase activity"/>
    <property type="evidence" value="ECO:0007669"/>
    <property type="project" value="UniProtKB-EC"/>
</dbReference>
<keyword evidence="3" id="KW-0597">Phosphoprotein</keyword>
<dbReference type="EC" id="2.7.13.3" evidence="2"/>
<dbReference type="PANTHER" id="PTHR43304">
    <property type="entry name" value="PHYTOCHROME-LIKE PROTEIN CPH1"/>
    <property type="match status" value="1"/>
</dbReference>
<dbReference type="InterPro" id="IPR000014">
    <property type="entry name" value="PAS"/>
</dbReference>
<dbReference type="InterPro" id="IPR000700">
    <property type="entry name" value="PAS-assoc_C"/>
</dbReference>
<dbReference type="InterPro" id="IPR005467">
    <property type="entry name" value="His_kinase_dom"/>
</dbReference>
<evidence type="ECO:0000259" key="8">
    <source>
        <dbReference type="PROSITE" id="PS50113"/>
    </source>
</evidence>
<dbReference type="PROSITE" id="PS50113">
    <property type="entry name" value="PAC"/>
    <property type="match status" value="5"/>
</dbReference>
<evidence type="ECO:0000313" key="9">
    <source>
        <dbReference type="EMBL" id="TDS19266.1"/>
    </source>
</evidence>
<name>A0A4R7DIY7_9FLAO</name>
<evidence type="ECO:0000256" key="5">
    <source>
        <dbReference type="ARBA" id="ARBA00022777"/>
    </source>
</evidence>
<dbReference type="Pfam" id="PF02518">
    <property type="entry name" value="HATPase_c"/>
    <property type="match status" value="1"/>
</dbReference>
<evidence type="ECO:0000256" key="2">
    <source>
        <dbReference type="ARBA" id="ARBA00012438"/>
    </source>
</evidence>
<dbReference type="OrthoDB" id="5522855at2"/>
<keyword evidence="5" id="KW-0418">Kinase</keyword>
<dbReference type="SUPFAM" id="SSF55785">
    <property type="entry name" value="PYP-like sensor domain (PAS domain)"/>
    <property type="match status" value="8"/>
</dbReference>
<evidence type="ECO:0000256" key="3">
    <source>
        <dbReference type="ARBA" id="ARBA00022553"/>
    </source>
</evidence>
<comment type="catalytic activity">
    <reaction evidence="1">
        <text>ATP + protein L-histidine = ADP + protein N-phospho-L-histidine.</text>
        <dbReference type="EC" id="2.7.13.3"/>
    </reaction>
</comment>
<dbReference type="InterPro" id="IPR052162">
    <property type="entry name" value="Sensor_kinase/Photoreceptor"/>
</dbReference>
<dbReference type="Gene3D" id="3.30.450.20">
    <property type="entry name" value="PAS domain"/>
    <property type="match status" value="8"/>
</dbReference>
<dbReference type="RefSeq" id="WP_133671888.1">
    <property type="nucleotide sequence ID" value="NZ_SNZW01000011.1"/>
</dbReference>
<evidence type="ECO:0000256" key="1">
    <source>
        <dbReference type="ARBA" id="ARBA00000085"/>
    </source>
</evidence>
<feature type="domain" description="PAC" evidence="8">
    <location>
        <begin position="338"/>
        <end position="390"/>
    </location>
</feature>
<evidence type="ECO:0000259" key="6">
    <source>
        <dbReference type="PROSITE" id="PS50109"/>
    </source>
</evidence>
<evidence type="ECO:0000259" key="7">
    <source>
        <dbReference type="PROSITE" id="PS50112"/>
    </source>
</evidence>
<dbReference type="SUPFAM" id="SSF55874">
    <property type="entry name" value="ATPase domain of HSP90 chaperone/DNA topoisomerase II/histidine kinase"/>
    <property type="match status" value="1"/>
</dbReference>
<dbReference type="SMART" id="SM00086">
    <property type="entry name" value="PAC"/>
    <property type="match status" value="8"/>
</dbReference>
<dbReference type="AlphaFoldDB" id="A0A4R7DIY7"/>
<proteinExistence type="predicted"/>
<comment type="caution">
    <text evidence="9">The sequence shown here is derived from an EMBL/GenBank/DDBJ whole genome shotgun (WGS) entry which is preliminary data.</text>
</comment>
<dbReference type="CDD" id="cd00130">
    <property type="entry name" value="PAS"/>
    <property type="match status" value="3"/>
</dbReference>
<dbReference type="SMART" id="SM00387">
    <property type="entry name" value="HATPase_c"/>
    <property type="match status" value="1"/>
</dbReference>
<evidence type="ECO:0000256" key="4">
    <source>
        <dbReference type="ARBA" id="ARBA00022679"/>
    </source>
</evidence>
<feature type="domain" description="PAC" evidence="8">
    <location>
        <begin position="973"/>
        <end position="1025"/>
    </location>
</feature>
<accession>A0A4R7DIY7</accession>
<dbReference type="Gene3D" id="2.10.70.100">
    <property type="match status" value="5"/>
</dbReference>
<dbReference type="InterPro" id="IPR036890">
    <property type="entry name" value="HATPase_C_sf"/>
</dbReference>
<dbReference type="PROSITE" id="PS50109">
    <property type="entry name" value="HIS_KIN"/>
    <property type="match status" value="1"/>
</dbReference>
<feature type="domain" description="PAS" evidence="7">
    <location>
        <begin position="537"/>
        <end position="589"/>
    </location>
</feature>
<protein>
    <recommendedName>
        <fullName evidence="2">histidine kinase</fullName>
        <ecNumber evidence="2">2.7.13.3</ecNumber>
    </recommendedName>
</protein>
<dbReference type="SMART" id="SM00091">
    <property type="entry name" value="PAS"/>
    <property type="match status" value="7"/>
</dbReference>
<feature type="domain" description="PAC" evidence="8">
    <location>
        <begin position="211"/>
        <end position="263"/>
    </location>
</feature>
<feature type="domain" description="Histidine kinase" evidence="6">
    <location>
        <begin position="1050"/>
        <end position="1260"/>
    </location>
</feature>
<gene>
    <name evidence="9" type="ORF">DFQ03_0990</name>
</gene>
<evidence type="ECO:0000313" key="10">
    <source>
        <dbReference type="Proteomes" id="UP000295274"/>
    </source>
</evidence>
<sequence>MGKGNSLSNHDEILATSNRVTKMGVFQYDIQQNHIDWNETLKEIHEESYDYIPTTENFYGNIESANSKNQILQAHQEALRNGTPFEIDYKIVTAKGNTRHVRTSVQPIQKAIEITGIYGVTMDITESEAQQADTLQKLKQLNYAEKLAKSGSWEWDIATDTLTWSENFYVIFNHDRECPVSYNTYLSYVHPDDKEKIIAKFEQALKTNYFPESSYRIQLKDGTIKTLNSIGKVITDNIGEVIKMVGTCQDITEKTERERELLQKKRQLKLTENNNKSGSWQLDLIKDEFKWTDNLYRIFDFKVGDKINFKTLQDYIHPEDKELVQERFAEIINNRKSHTFKHRIVLKDNTVRTVKVISDAITDSNGTVVELIGTTQDITRKIDIEQKLIEKNQLLNFAEHLTQMGYWRYKPELNEVFWSDNLYKIFDHPKTNKLTFESYFNKIHPEDKDFVKEKIDQSISEQNFYDFTHRIIVSANEIKVIQIIGKVTRNLNDGQLELLGTCLDISRNETKELELSQKNQRLSIAEKMAMIGHWQWDTAKNTVYWSENLHAIYGHDKNKPLTFETYINYVHEEDRETVVTNLTNAMQNGDFPESTYRIQLDDGTVKIIKSSGKIILNKKGEVLEMSGICQDITIARNKELELLEINRQLNLAEQMAMLGMWVWKPSKNIFKWSESLYKIYGFESGSEVNIDIAIAMIYPPDKGRVQKVIDDLLKGIHQPRSIYRILLDNNEIKTLEVRREIYKDEHGNIELFGTTQDITHIVETEQLLKEKNHLLSFTEEMASMGSWQWNPYTGVSKWSDNLYKIYDLELGLPIDMDLFLSRIHPEDSKIVTDHIANVVTTKKNDSLLLYRIILNDGTIRSLELMAEVVKDNNGKIIELIGTAQDVTDRIKREQDLLEKNQLLNFAEQLSSIGYWKWDIVNDVMEKSENLLKILDFDQETKLNFNTYINRVHPVDRKKVIDVSRKIIETKKFDKFHHRIIKNDNSIRSIKLIGEVILDSEGNVIELIGSSQDITEQIEVQKKILDTNRNLEKSTITLTSKNKQLAEFNHITSHNLRSPVSNLNALLAIYKSANNETKKGEIFGKFEIVIGHLTETLNALIETIAIKHNAVETTQKLCFEQTLLKTKEILAAELIESNANIRCDFSKAKNVKYNPIYLESIFLNLVSNSLKYKSENRVPEILITSNIVNGKTTLEFKDNGLGIDMKSNGHKLFGLNKVFHKHPDAKGVGLFLTKAQIAAMGGSISAESKVDVGTSFFIILN</sequence>
<feature type="domain" description="PAS" evidence="7">
    <location>
        <begin position="291"/>
        <end position="335"/>
    </location>
</feature>
<dbReference type="PROSITE" id="PS50112">
    <property type="entry name" value="PAS"/>
    <property type="match status" value="2"/>
</dbReference>
<dbReference type="InterPro" id="IPR035965">
    <property type="entry name" value="PAS-like_dom_sf"/>
</dbReference>
<keyword evidence="10" id="KW-1185">Reference proteome</keyword>
<organism evidence="9 10">
    <name type="scientific">Maribacter caenipelagi</name>
    <dbReference type="NCBI Taxonomy" id="1447781"/>
    <lineage>
        <taxon>Bacteria</taxon>
        <taxon>Pseudomonadati</taxon>
        <taxon>Bacteroidota</taxon>
        <taxon>Flavobacteriia</taxon>
        <taxon>Flavobacteriales</taxon>
        <taxon>Flavobacteriaceae</taxon>
        <taxon>Maribacter</taxon>
    </lineage>
</organism>
<dbReference type="NCBIfam" id="TIGR00229">
    <property type="entry name" value="sensory_box"/>
    <property type="match status" value="4"/>
</dbReference>
<keyword evidence="4" id="KW-0808">Transferase</keyword>
<reference evidence="9 10" key="1">
    <citation type="submission" date="2019-03" db="EMBL/GenBank/DDBJ databases">
        <title>Genomic Encyclopedia of Type Strains, Phase III (KMG-III): the genomes of soil and plant-associated and newly described type strains.</title>
        <authorList>
            <person name="Whitman W."/>
        </authorList>
    </citation>
    <scope>NUCLEOTIDE SEQUENCE [LARGE SCALE GENOMIC DNA]</scope>
    <source>
        <strain evidence="9 10">CECT 8455</strain>
    </source>
</reference>
<dbReference type="PANTHER" id="PTHR43304:SF1">
    <property type="entry name" value="PAC DOMAIN-CONTAINING PROTEIN"/>
    <property type="match status" value="1"/>
</dbReference>
<dbReference type="InterPro" id="IPR001610">
    <property type="entry name" value="PAC"/>
</dbReference>
<dbReference type="InterPro" id="IPR013655">
    <property type="entry name" value="PAS_fold_3"/>
</dbReference>
<dbReference type="InterPro" id="IPR003594">
    <property type="entry name" value="HATPase_dom"/>
</dbReference>
<feature type="domain" description="PAC" evidence="8">
    <location>
        <begin position="592"/>
        <end position="644"/>
    </location>
</feature>
<dbReference type="Pfam" id="PF08447">
    <property type="entry name" value="PAS_3"/>
    <property type="match status" value="7"/>
</dbReference>